<dbReference type="SMR" id="B4MW24"/>
<dbReference type="GO" id="GO:0001216">
    <property type="term" value="F:DNA-binding transcription activator activity"/>
    <property type="evidence" value="ECO:0007669"/>
    <property type="project" value="EnsemblMetazoa"/>
</dbReference>
<accession>B4MW24</accession>
<dbReference type="InParanoid" id="B4MW24"/>
<dbReference type="SUPFAM" id="SSF48403">
    <property type="entry name" value="Ankyrin repeat"/>
    <property type="match status" value="1"/>
</dbReference>
<dbReference type="Pfam" id="PF12796">
    <property type="entry name" value="Ank_2"/>
    <property type="match status" value="1"/>
</dbReference>
<dbReference type="KEGG" id="dwi:6642522"/>
<dbReference type="GO" id="GO:0003682">
    <property type="term" value="F:chromatin binding"/>
    <property type="evidence" value="ECO:0007669"/>
    <property type="project" value="EnsemblMetazoa"/>
</dbReference>
<dbReference type="Proteomes" id="UP000007798">
    <property type="component" value="Unassembled WGS sequence"/>
</dbReference>
<evidence type="ECO:0000256" key="1">
    <source>
        <dbReference type="ARBA" id="ARBA00022737"/>
    </source>
</evidence>
<dbReference type="GO" id="GO:0050832">
    <property type="term" value="P:defense response to fungus"/>
    <property type="evidence" value="ECO:0007669"/>
    <property type="project" value="EnsemblMetazoa"/>
</dbReference>
<dbReference type="PROSITE" id="PS50297">
    <property type="entry name" value="ANK_REP_REGION"/>
    <property type="match status" value="1"/>
</dbReference>
<dbReference type="GO" id="GO:0042742">
    <property type="term" value="P:defense response to bacterium"/>
    <property type="evidence" value="ECO:0007669"/>
    <property type="project" value="EnsemblMetazoa"/>
</dbReference>
<dbReference type="Gene3D" id="1.25.40.20">
    <property type="entry name" value="Ankyrin repeat-containing domain"/>
    <property type="match status" value="1"/>
</dbReference>
<dbReference type="OrthoDB" id="10254947at2759"/>
<gene>
    <name evidence="5" type="primary">Dwil\GK14954</name>
    <name evidence="5" type="ORF">Dwil_GK14954</name>
</gene>
<dbReference type="PROSITE" id="PS50088">
    <property type="entry name" value="ANK_REPEAT"/>
    <property type="match status" value="1"/>
</dbReference>
<dbReference type="HOGENOM" id="CLU_481687_0_0_1"/>
<feature type="repeat" description="ANK" evidence="3">
    <location>
        <begin position="396"/>
        <end position="418"/>
    </location>
</feature>
<keyword evidence="1" id="KW-0677">Repeat</keyword>
<dbReference type="InterPro" id="IPR036770">
    <property type="entry name" value="Ankyrin_rpt-contain_sf"/>
</dbReference>
<dbReference type="GO" id="GO:0071356">
    <property type="term" value="P:cellular response to tumor necrosis factor"/>
    <property type="evidence" value="ECO:0007669"/>
    <property type="project" value="TreeGrafter"/>
</dbReference>
<feature type="compositionally biased region" description="Basic residues" evidence="4">
    <location>
        <begin position="179"/>
        <end position="188"/>
    </location>
</feature>
<dbReference type="GO" id="GO:0061060">
    <property type="term" value="P:negative regulation of peptidoglycan recognition protein signaling pathway"/>
    <property type="evidence" value="ECO:0007669"/>
    <property type="project" value="EnsemblMetazoa"/>
</dbReference>
<organism evidence="5 6">
    <name type="scientific">Drosophila willistoni</name>
    <name type="common">Fruit fly</name>
    <dbReference type="NCBI Taxonomy" id="7260"/>
    <lineage>
        <taxon>Eukaryota</taxon>
        <taxon>Metazoa</taxon>
        <taxon>Ecdysozoa</taxon>
        <taxon>Arthropoda</taxon>
        <taxon>Hexapoda</taxon>
        <taxon>Insecta</taxon>
        <taxon>Pterygota</taxon>
        <taxon>Neoptera</taxon>
        <taxon>Endopterygota</taxon>
        <taxon>Diptera</taxon>
        <taxon>Brachycera</taxon>
        <taxon>Muscomorpha</taxon>
        <taxon>Ephydroidea</taxon>
        <taxon>Drosophilidae</taxon>
        <taxon>Drosophila</taxon>
        <taxon>Sophophora</taxon>
    </lineage>
</organism>
<evidence type="ECO:0000256" key="3">
    <source>
        <dbReference type="PROSITE-ProRule" id="PRU00023"/>
    </source>
</evidence>
<dbReference type="FunCoup" id="B4MW24">
    <property type="interactions" value="130"/>
</dbReference>
<dbReference type="GO" id="GO:0048471">
    <property type="term" value="C:perinuclear region of cytoplasm"/>
    <property type="evidence" value="ECO:0007669"/>
    <property type="project" value="EnsemblMetazoa"/>
</dbReference>
<dbReference type="InterPro" id="IPR051070">
    <property type="entry name" value="NF-kappa-B_inhibitor"/>
</dbReference>
<dbReference type="AlphaFoldDB" id="B4MW24"/>
<protein>
    <submittedName>
        <fullName evidence="5">Uncharacterized protein</fullName>
    </submittedName>
</protein>
<reference evidence="5 6" key="1">
    <citation type="journal article" date="2007" name="Nature">
        <title>Evolution of genes and genomes on the Drosophila phylogeny.</title>
        <authorList>
            <consortium name="Drosophila 12 Genomes Consortium"/>
            <person name="Clark A.G."/>
            <person name="Eisen M.B."/>
            <person name="Smith D.R."/>
            <person name="Bergman C.M."/>
            <person name="Oliver B."/>
            <person name="Markow T.A."/>
            <person name="Kaufman T.C."/>
            <person name="Kellis M."/>
            <person name="Gelbart W."/>
            <person name="Iyer V.N."/>
            <person name="Pollard D.A."/>
            <person name="Sackton T.B."/>
            <person name="Larracuente A.M."/>
            <person name="Singh N.D."/>
            <person name="Abad J.P."/>
            <person name="Abt D.N."/>
            <person name="Adryan B."/>
            <person name="Aguade M."/>
            <person name="Akashi H."/>
            <person name="Anderson W.W."/>
            <person name="Aquadro C.F."/>
            <person name="Ardell D.H."/>
            <person name="Arguello R."/>
            <person name="Artieri C.G."/>
            <person name="Barbash D.A."/>
            <person name="Barker D."/>
            <person name="Barsanti P."/>
            <person name="Batterham P."/>
            <person name="Batzoglou S."/>
            <person name="Begun D."/>
            <person name="Bhutkar A."/>
            <person name="Blanco E."/>
            <person name="Bosak S.A."/>
            <person name="Bradley R.K."/>
            <person name="Brand A.D."/>
            <person name="Brent M.R."/>
            <person name="Brooks A.N."/>
            <person name="Brown R.H."/>
            <person name="Butlin R.K."/>
            <person name="Caggese C."/>
            <person name="Calvi B.R."/>
            <person name="Bernardo de Carvalho A."/>
            <person name="Caspi A."/>
            <person name="Castrezana S."/>
            <person name="Celniker S.E."/>
            <person name="Chang J.L."/>
            <person name="Chapple C."/>
            <person name="Chatterji S."/>
            <person name="Chinwalla A."/>
            <person name="Civetta A."/>
            <person name="Clifton S.W."/>
            <person name="Comeron J.M."/>
            <person name="Costello J.C."/>
            <person name="Coyne J.A."/>
            <person name="Daub J."/>
            <person name="David R.G."/>
            <person name="Delcher A.L."/>
            <person name="Delehaunty K."/>
            <person name="Do C.B."/>
            <person name="Ebling H."/>
            <person name="Edwards K."/>
            <person name="Eickbush T."/>
            <person name="Evans J.D."/>
            <person name="Filipski A."/>
            <person name="Findeiss S."/>
            <person name="Freyhult E."/>
            <person name="Fulton L."/>
            <person name="Fulton R."/>
            <person name="Garcia A.C."/>
            <person name="Gardiner A."/>
            <person name="Garfield D.A."/>
            <person name="Garvin B.E."/>
            <person name="Gibson G."/>
            <person name="Gilbert D."/>
            <person name="Gnerre S."/>
            <person name="Godfrey J."/>
            <person name="Good R."/>
            <person name="Gotea V."/>
            <person name="Gravely B."/>
            <person name="Greenberg A.J."/>
            <person name="Griffiths-Jones S."/>
            <person name="Gross S."/>
            <person name="Guigo R."/>
            <person name="Gustafson E.A."/>
            <person name="Haerty W."/>
            <person name="Hahn M.W."/>
            <person name="Halligan D.L."/>
            <person name="Halpern A.L."/>
            <person name="Halter G.M."/>
            <person name="Han M.V."/>
            <person name="Heger A."/>
            <person name="Hillier L."/>
            <person name="Hinrichs A.S."/>
            <person name="Holmes I."/>
            <person name="Hoskins R.A."/>
            <person name="Hubisz M.J."/>
            <person name="Hultmark D."/>
            <person name="Huntley M.A."/>
            <person name="Jaffe D.B."/>
            <person name="Jagadeeshan S."/>
            <person name="Jeck W.R."/>
            <person name="Johnson J."/>
            <person name="Jones C.D."/>
            <person name="Jordan W.C."/>
            <person name="Karpen G.H."/>
            <person name="Kataoka E."/>
            <person name="Keightley P.D."/>
            <person name="Kheradpour P."/>
            <person name="Kirkness E.F."/>
            <person name="Koerich L.B."/>
            <person name="Kristiansen K."/>
            <person name="Kudrna D."/>
            <person name="Kulathinal R.J."/>
            <person name="Kumar S."/>
            <person name="Kwok R."/>
            <person name="Lander E."/>
            <person name="Langley C.H."/>
            <person name="Lapoint R."/>
            <person name="Lazzaro B.P."/>
            <person name="Lee S.J."/>
            <person name="Levesque L."/>
            <person name="Li R."/>
            <person name="Lin C.F."/>
            <person name="Lin M.F."/>
            <person name="Lindblad-Toh K."/>
            <person name="Llopart A."/>
            <person name="Long M."/>
            <person name="Low L."/>
            <person name="Lozovsky E."/>
            <person name="Lu J."/>
            <person name="Luo M."/>
            <person name="Machado C.A."/>
            <person name="Makalowski W."/>
            <person name="Marzo M."/>
            <person name="Matsuda M."/>
            <person name="Matzkin L."/>
            <person name="McAllister B."/>
            <person name="McBride C.S."/>
            <person name="McKernan B."/>
            <person name="McKernan K."/>
            <person name="Mendez-Lago M."/>
            <person name="Minx P."/>
            <person name="Mollenhauer M.U."/>
            <person name="Montooth K."/>
            <person name="Mount S.M."/>
            <person name="Mu X."/>
            <person name="Myers E."/>
            <person name="Negre B."/>
            <person name="Newfeld S."/>
            <person name="Nielsen R."/>
            <person name="Noor M.A."/>
            <person name="O'Grady P."/>
            <person name="Pachter L."/>
            <person name="Papaceit M."/>
            <person name="Parisi M.J."/>
            <person name="Parisi M."/>
            <person name="Parts L."/>
            <person name="Pedersen J.S."/>
            <person name="Pesole G."/>
            <person name="Phillippy A.M."/>
            <person name="Ponting C.P."/>
            <person name="Pop M."/>
            <person name="Porcelli D."/>
            <person name="Powell J.R."/>
            <person name="Prohaska S."/>
            <person name="Pruitt K."/>
            <person name="Puig M."/>
            <person name="Quesneville H."/>
            <person name="Ram K.R."/>
            <person name="Rand D."/>
            <person name="Rasmussen M.D."/>
            <person name="Reed L.K."/>
            <person name="Reenan R."/>
            <person name="Reily A."/>
            <person name="Remington K.A."/>
            <person name="Rieger T.T."/>
            <person name="Ritchie M.G."/>
            <person name="Robin C."/>
            <person name="Rogers Y.H."/>
            <person name="Rohde C."/>
            <person name="Rozas J."/>
            <person name="Rubenfield M.J."/>
            <person name="Ruiz A."/>
            <person name="Russo S."/>
            <person name="Salzberg S.L."/>
            <person name="Sanchez-Gracia A."/>
            <person name="Saranga D.J."/>
            <person name="Sato H."/>
            <person name="Schaeffer S.W."/>
            <person name="Schatz M.C."/>
            <person name="Schlenke T."/>
            <person name="Schwartz R."/>
            <person name="Segarra C."/>
            <person name="Singh R.S."/>
            <person name="Sirot L."/>
            <person name="Sirota M."/>
            <person name="Sisneros N.B."/>
            <person name="Smith C.D."/>
            <person name="Smith T.F."/>
            <person name="Spieth J."/>
            <person name="Stage D.E."/>
            <person name="Stark A."/>
            <person name="Stephan W."/>
            <person name="Strausberg R.L."/>
            <person name="Strempel S."/>
            <person name="Sturgill D."/>
            <person name="Sutton G."/>
            <person name="Sutton G.G."/>
            <person name="Tao W."/>
            <person name="Teichmann S."/>
            <person name="Tobari Y.N."/>
            <person name="Tomimura Y."/>
            <person name="Tsolas J.M."/>
            <person name="Valente V.L."/>
            <person name="Venter E."/>
            <person name="Venter J.C."/>
            <person name="Vicario S."/>
            <person name="Vieira F.G."/>
            <person name="Vilella A.J."/>
            <person name="Villasante A."/>
            <person name="Walenz B."/>
            <person name="Wang J."/>
            <person name="Wasserman M."/>
            <person name="Watts T."/>
            <person name="Wilson D."/>
            <person name="Wilson R.K."/>
            <person name="Wing R.A."/>
            <person name="Wolfner M.F."/>
            <person name="Wong A."/>
            <person name="Wong G.K."/>
            <person name="Wu C.I."/>
            <person name="Wu G."/>
            <person name="Yamamoto D."/>
            <person name="Yang H.P."/>
            <person name="Yang S.P."/>
            <person name="Yorke J.A."/>
            <person name="Yoshida K."/>
            <person name="Zdobnov E."/>
            <person name="Zhang P."/>
            <person name="Zhang Y."/>
            <person name="Zimin A.V."/>
            <person name="Baldwin J."/>
            <person name="Abdouelleil A."/>
            <person name="Abdulkadir J."/>
            <person name="Abebe A."/>
            <person name="Abera B."/>
            <person name="Abreu J."/>
            <person name="Acer S.C."/>
            <person name="Aftuck L."/>
            <person name="Alexander A."/>
            <person name="An P."/>
            <person name="Anderson E."/>
            <person name="Anderson S."/>
            <person name="Arachi H."/>
            <person name="Azer M."/>
            <person name="Bachantsang P."/>
            <person name="Barry A."/>
            <person name="Bayul T."/>
            <person name="Berlin A."/>
            <person name="Bessette D."/>
            <person name="Bloom T."/>
            <person name="Blye J."/>
            <person name="Boguslavskiy L."/>
            <person name="Bonnet C."/>
            <person name="Boukhgalter B."/>
            <person name="Bourzgui I."/>
            <person name="Brown A."/>
            <person name="Cahill P."/>
            <person name="Channer S."/>
            <person name="Cheshatsang Y."/>
            <person name="Chuda L."/>
            <person name="Citroen M."/>
            <person name="Collymore A."/>
            <person name="Cooke P."/>
            <person name="Costello M."/>
            <person name="D'Aco K."/>
            <person name="Daza R."/>
            <person name="De Haan G."/>
            <person name="DeGray S."/>
            <person name="DeMaso C."/>
            <person name="Dhargay N."/>
            <person name="Dooley K."/>
            <person name="Dooley E."/>
            <person name="Doricent M."/>
            <person name="Dorje P."/>
            <person name="Dorjee K."/>
            <person name="Dupes A."/>
            <person name="Elong R."/>
            <person name="Falk J."/>
            <person name="Farina A."/>
            <person name="Faro S."/>
            <person name="Ferguson D."/>
            <person name="Fisher S."/>
            <person name="Foley C.D."/>
            <person name="Franke A."/>
            <person name="Friedrich D."/>
            <person name="Gadbois L."/>
            <person name="Gearin G."/>
            <person name="Gearin C.R."/>
            <person name="Giannoukos G."/>
            <person name="Goode T."/>
            <person name="Graham J."/>
            <person name="Grandbois E."/>
            <person name="Grewal S."/>
            <person name="Gyaltsen K."/>
            <person name="Hafez N."/>
            <person name="Hagos B."/>
            <person name="Hall J."/>
            <person name="Henson C."/>
            <person name="Hollinger A."/>
            <person name="Honan T."/>
            <person name="Huard M.D."/>
            <person name="Hughes L."/>
            <person name="Hurhula B."/>
            <person name="Husby M.E."/>
            <person name="Kamat A."/>
            <person name="Kanga B."/>
            <person name="Kashin S."/>
            <person name="Khazanovich D."/>
            <person name="Kisner P."/>
            <person name="Lance K."/>
            <person name="Lara M."/>
            <person name="Lee W."/>
            <person name="Lennon N."/>
            <person name="Letendre F."/>
            <person name="LeVine R."/>
            <person name="Lipovsky A."/>
            <person name="Liu X."/>
            <person name="Liu J."/>
            <person name="Liu S."/>
            <person name="Lokyitsang T."/>
            <person name="Lokyitsang Y."/>
            <person name="Lubonja R."/>
            <person name="Lui A."/>
            <person name="MacDonald P."/>
            <person name="Magnisalis V."/>
            <person name="Maru K."/>
            <person name="Matthews C."/>
            <person name="McCusker W."/>
            <person name="McDonough S."/>
            <person name="Mehta T."/>
            <person name="Meldrim J."/>
            <person name="Meneus L."/>
            <person name="Mihai O."/>
            <person name="Mihalev A."/>
            <person name="Mihova T."/>
            <person name="Mittelman R."/>
            <person name="Mlenga V."/>
            <person name="Montmayeur A."/>
            <person name="Mulrain L."/>
            <person name="Navidi A."/>
            <person name="Naylor J."/>
            <person name="Negash T."/>
            <person name="Nguyen T."/>
            <person name="Nguyen N."/>
            <person name="Nicol R."/>
            <person name="Norbu C."/>
            <person name="Norbu N."/>
            <person name="Novod N."/>
            <person name="O'Neill B."/>
            <person name="Osman S."/>
            <person name="Markiewicz E."/>
            <person name="Oyono O.L."/>
            <person name="Patti C."/>
            <person name="Phunkhang P."/>
            <person name="Pierre F."/>
            <person name="Priest M."/>
            <person name="Raghuraman S."/>
            <person name="Rege F."/>
            <person name="Reyes R."/>
            <person name="Rise C."/>
            <person name="Rogov P."/>
            <person name="Ross K."/>
            <person name="Ryan E."/>
            <person name="Settipalli S."/>
            <person name="Shea T."/>
            <person name="Sherpa N."/>
            <person name="Shi L."/>
            <person name="Shih D."/>
            <person name="Sparrow T."/>
            <person name="Spaulding J."/>
            <person name="Stalker J."/>
            <person name="Stange-Thomann N."/>
            <person name="Stavropoulos S."/>
            <person name="Stone C."/>
            <person name="Strader C."/>
            <person name="Tesfaye S."/>
            <person name="Thomson T."/>
            <person name="Thoulutsang Y."/>
            <person name="Thoulutsang D."/>
            <person name="Topham K."/>
            <person name="Topping I."/>
            <person name="Tsamla T."/>
            <person name="Vassiliev H."/>
            <person name="Vo A."/>
            <person name="Wangchuk T."/>
            <person name="Wangdi T."/>
            <person name="Weiand M."/>
            <person name="Wilkinson J."/>
            <person name="Wilson A."/>
            <person name="Yadav S."/>
            <person name="Young G."/>
            <person name="Yu Q."/>
            <person name="Zembek L."/>
            <person name="Zhong D."/>
            <person name="Zimmer A."/>
            <person name="Zwirko Z."/>
            <person name="Jaffe D.B."/>
            <person name="Alvarez P."/>
            <person name="Brockman W."/>
            <person name="Butler J."/>
            <person name="Chin C."/>
            <person name="Gnerre S."/>
            <person name="Grabherr M."/>
            <person name="Kleber M."/>
            <person name="Mauceli E."/>
            <person name="MacCallum I."/>
        </authorList>
    </citation>
    <scope>NUCLEOTIDE SEQUENCE [LARGE SCALE GENOMIC DNA]</scope>
    <source>
        <strain evidence="6">Tucson 14030-0811.24</strain>
    </source>
</reference>
<dbReference type="GO" id="GO:0005634">
    <property type="term" value="C:nucleus"/>
    <property type="evidence" value="ECO:0007669"/>
    <property type="project" value="EnsemblMetazoa"/>
</dbReference>
<dbReference type="eggNOG" id="ENOG502T97E">
    <property type="taxonomic scope" value="Eukaryota"/>
</dbReference>
<feature type="compositionally biased region" description="Polar residues" evidence="4">
    <location>
        <begin position="152"/>
        <end position="176"/>
    </location>
</feature>
<name>B4MW24_DROWI</name>
<dbReference type="GO" id="GO:0051059">
    <property type="term" value="F:NF-kappaB binding"/>
    <property type="evidence" value="ECO:0007669"/>
    <property type="project" value="EnsemblMetazoa"/>
</dbReference>
<keyword evidence="6" id="KW-1185">Reference proteome</keyword>
<evidence type="ECO:0000313" key="5">
    <source>
        <dbReference type="EMBL" id="EDW75894.2"/>
    </source>
</evidence>
<dbReference type="PANTHER" id="PTHR46680">
    <property type="entry name" value="NF-KAPPA-B INHIBITOR ALPHA"/>
    <property type="match status" value="1"/>
</dbReference>
<feature type="region of interest" description="Disordered" evidence="4">
    <location>
        <begin position="152"/>
        <end position="189"/>
    </location>
</feature>
<dbReference type="SMART" id="SM00248">
    <property type="entry name" value="ANK"/>
    <property type="match status" value="4"/>
</dbReference>
<dbReference type="PANTHER" id="PTHR46680:SF3">
    <property type="entry name" value="NF-KAPPA-B INHIBITOR CACTUS"/>
    <property type="match status" value="1"/>
</dbReference>
<keyword evidence="2 3" id="KW-0040">ANK repeat</keyword>
<sequence>MSPKVLTVPVVRVISKSNSTSVVTNTYTQRKCYQAVFEDIFKSLMQIPDKQLHQRVIDAINSVGVSKSASNASDDKTNVISNQNKMCSCGSTSSSTTITTTAPVKVNVSTQTDFTEFPKTEPITSNIPPVSNKTELPVTNIVLKSEATLRKSSISSDSGMAQAPTSPNKATATTATGKIPKKRGRKRNTCVPKVVKRSSAEMALQEREDKQLTPIVTKRKKLDTAPSPTLRKPVTSSCSSTPDWSFENINLNNLSDDVDKYIETDTIESILRTMGEEYLKAATKSHEGLLPIHDAIIVNDIQVVRRQAYVWLKLRKTDLNQLLTDDDEDCLQLAIQSDSDPKIMDIILNSGILPNHIYENSNTALHLAVINNIQLKSLKALMQKIDLNLLLQINDDGYTALHIAVRHNQYKIAEVILDTIDRRESNVVYDRPIEEITESQNELKKFSKYYENACDRLELYQDKLKHSRLKREVINASESRAGNPPLFYAIEGEWEHLCYFLLAHLADPEEENLSGNSPKSFHYEYTRSLRISLKVGRIMDKVTNILNNAPPTSS</sequence>
<evidence type="ECO:0000256" key="4">
    <source>
        <dbReference type="SAM" id="MobiDB-lite"/>
    </source>
</evidence>
<proteinExistence type="predicted"/>
<dbReference type="EMBL" id="CH963857">
    <property type="protein sequence ID" value="EDW75894.2"/>
    <property type="molecule type" value="Genomic_DNA"/>
</dbReference>
<dbReference type="GO" id="GO:0001217">
    <property type="term" value="F:DNA-binding transcription repressor activity"/>
    <property type="evidence" value="ECO:0007669"/>
    <property type="project" value="EnsemblMetazoa"/>
</dbReference>
<evidence type="ECO:0000313" key="6">
    <source>
        <dbReference type="Proteomes" id="UP000007798"/>
    </source>
</evidence>
<dbReference type="STRING" id="7260.B4MW24"/>
<dbReference type="GO" id="GO:0005829">
    <property type="term" value="C:cytosol"/>
    <property type="evidence" value="ECO:0007669"/>
    <property type="project" value="TreeGrafter"/>
</dbReference>
<dbReference type="GO" id="GO:0061059">
    <property type="term" value="P:positive regulation of peptidoglycan recognition protein signaling pathway"/>
    <property type="evidence" value="ECO:0007669"/>
    <property type="project" value="EnsemblMetazoa"/>
</dbReference>
<evidence type="ECO:0000256" key="2">
    <source>
        <dbReference type="ARBA" id="ARBA00023043"/>
    </source>
</evidence>
<dbReference type="InterPro" id="IPR002110">
    <property type="entry name" value="Ankyrin_rpt"/>
</dbReference>